<dbReference type="GO" id="GO:0030170">
    <property type="term" value="F:pyridoxal phosphate binding"/>
    <property type="evidence" value="ECO:0007669"/>
    <property type="project" value="TreeGrafter"/>
</dbReference>
<dbReference type="InterPro" id="IPR015421">
    <property type="entry name" value="PyrdxlP-dep_Trfase_major"/>
</dbReference>
<dbReference type="GO" id="GO:0005737">
    <property type="term" value="C:cytoplasm"/>
    <property type="evidence" value="ECO:0007669"/>
    <property type="project" value="TreeGrafter"/>
</dbReference>
<keyword evidence="5" id="KW-0032">Aminotransferase</keyword>
<dbReference type="UniPathway" id="UPA00135">
    <property type="reaction ID" value="UER00197"/>
</dbReference>
<keyword evidence="9" id="KW-0718">Serine biosynthesis</keyword>
<dbReference type="SUPFAM" id="SSF53383">
    <property type="entry name" value="PLP-dependent transferases"/>
    <property type="match status" value="1"/>
</dbReference>
<dbReference type="PANTHER" id="PTHR43247">
    <property type="entry name" value="PHOSPHOSERINE AMINOTRANSFERASE"/>
    <property type="match status" value="1"/>
</dbReference>
<evidence type="ECO:0000256" key="9">
    <source>
        <dbReference type="ARBA" id="ARBA00023299"/>
    </source>
</evidence>
<evidence type="ECO:0000256" key="6">
    <source>
        <dbReference type="ARBA" id="ARBA00022605"/>
    </source>
</evidence>
<evidence type="ECO:0000313" key="13">
    <source>
        <dbReference type="EMBL" id="GAF70473.1"/>
    </source>
</evidence>
<comment type="similarity">
    <text evidence="3">Belongs to the class-V pyridoxal-phosphate-dependent aminotransferase family. SerC subfamily.</text>
</comment>
<evidence type="ECO:0000259" key="12">
    <source>
        <dbReference type="Pfam" id="PF00266"/>
    </source>
</evidence>
<organism evidence="13">
    <name type="scientific">marine sediment metagenome</name>
    <dbReference type="NCBI Taxonomy" id="412755"/>
    <lineage>
        <taxon>unclassified sequences</taxon>
        <taxon>metagenomes</taxon>
        <taxon>ecological metagenomes</taxon>
    </lineage>
</organism>
<evidence type="ECO:0000256" key="4">
    <source>
        <dbReference type="ARBA" id="ARBA00013030"/>
    </source>
</evidence>
<dbReference type="GO" id="GO:0004648">
    <property type="term" value="F:O-phospho-L-serine:2-oxoglutarate aminotransferase activity"/>
    <property type="evidence" value="ECO:0007669"/>
    <property type="project" value="UniProtKB-EC"/>
</dbReference>
<dbReference type="FunFam" id="3.90.1150.10:FF:000006">
    <property type="entry name" value="Phosphoserine aminotransferase"/>
    <property type="match status" value="1"/>
</dbReference>
<proteinExistence type="inferred from homology"/>
<evidence type="ECO:0000256" key="5">
    <source>
        <dbReference type="ARBA" id="ARBA00022576"/>
    </source>
</evidence>
<comment type="caution">
    <text evidence="13">The sequence shown here is derived from an EMBL/GenBank/DDBJ whole genome shotgun (WGS) entry which is preliminary data.</text>
</comment>
<dbReference type="InterPro" id="IPR015424">
    <property type="entry name" value="PyrdxlP-dep_Trfase"/>
</dbReference>
<sequence>MEYVNTGAWSKKAIKEGKFYGDVKVVASSEDETFSYIPKNIEFSEDAAFAHITGNNTIYGTEYHEWPKVPEGVPLACDMSSNIMDKVIDPKKFGVIYAGAQKNIGPAGVTLVIIRKDLLDRVPENTPTMQKWKTHVEKDSLFNTGPCWAIYMCKLSLEHLKGLGSVPGIEKINRRKAKILYDLIDNSDGFYKGHAKLDSRSLMNVTFNLPTPELEAKCVAEGLAKGLIGLKGHRSIGGMRASIYNAMPTEGVQALVDFLKEFQENNQ</sequence>
<dbReference type="EC" id="2.6.1.52" evidence="4"/>
<keyword evidence="8" id="KW-0663">Pyridoxal phosphate</keyword>
<dbReference type="PROSITE" id="PS00595">
    <property type="entry name" value="AA_TRANSFER_CLASS_5"/>
    <property type="match status" value="1"/>
</dbReference>
<name>X0RNY6_9ZZZZ</name>
<dbReference type="Pfam" id="PF00266">
    <property type="entry name" value="Aminotran_5"/>
    <property type="match status" value="1"/>
</dbReference>
<dbReference type="NCBIfam" id="NF003764">
    <property type="entry name" value="PRK05355.1"/>
    <property type="match status" value="1"/>
</dbReference>
<evidence type="ECO:0000256" key="11">
    <source>
        <dbReference type="ARBA" id="ARBA00049007"/>
    </source>
</evidence>
<dbReference type="InterPro" id="IPR015422">
    <property type="entry name" value="PyrdxlP-dep_Trfase_small"/>
</dbReference>
<evidence type="ECO:0000256" key="10">
    <source>
        <dbReference type="ARBA" id="ARBA00047630"/>
    </source>
</evidence>
<evidence type="ECO:0000256" key="8">
    <source>
        <dbReference type="ARBA" id="ARBA00022898"/>
    </source>
</evidence>
<dbReference type="InterPro" id="IPR000192">
    <property type="entry name" value="Aminotrans_V_dom"/>
</dbReference>
<evidence type="ECO:0000256" key="2">
    <source>
        <dbReference type="ARBA" id="ARBA00005099"/>
    </source>
</evidence>
<accession>X0RNY6</accession>
<dbReference type="Gene3D" id="3.40.640.10">
    <property type="entry name" value="Type I PLP-dependent aspartate aminotransferase-like (Major domain)"/>
    <property type="match status" value="1"/>
</dbReference>
<comment type="cofactor">
    <cofactor evidence="1">
        <name>pyridoxal 5'-phosphate</name>
        <dbReference type="ChEBI" id="CHEBI:597326"/>
    </cofactor>
</comment>
<comment type="pathway">
    <text evidence="2">Amino-acid biosynthesis; L-serine biosynthesis; L-serine from 3-phospho-D-glycerate: step 2/3.</text>
</comment>
<protein>
    <recommendedName>
        <fullName evidence="4">phosphoserine transaminase</fullName>
        <ecNumber evidence="4">2.6.1.52</ecNumber>
    </recommendedName>
</protein>
<dbReference type="InterPro" id="IPR022278">
    <property type="entry name" value="Pser_aminoTfrase"/>
</dbReference>
<reference evidence="13" key="1">
    <citation type="journal article" date="2014" name="Front. Microbiol.">
        <title>High frequency of phylogenetically diverse reductive dehalogenase-homologous genes in deep subseafloor sedimentary metagenomes.</title>
        <authorList>
            <person name="Kawai M."/>
            <person name="Futagami T."/>
            <person name="Toyoda A."/>
            <person name="Takaki Y."/>
            <person name="Nishi S."/>
            <person name="Hori S."/>
            <person name="Arai W."/>
            <person name="Tsubouchi T."/>
            <person name="Morono Y."/>
            <person name="Uchiyama I."/>
            <person name="Ito T."/>
            <person name="Fujiyama A."/>
            <person name="Inagaki F."/>
            <person name="Takami H."/>
        </authorList>
    </citation>
    <scope>NUCLEOTIDE SEQUENCE</scope>
    <source>
        <strain evidence="13">Expedition CK06-06</strain>
    </source>
</reference>
<dbReference type="InterPro" id="IPR020578">
    <property type="entry name" value="Aminotrans_V_PyrdxlP_BS"/>
</dbReference>
<dbReference type="Gene3D" id="3.90.1150.10">
    <property type="entry name" value="Aspartate Aminotransferase, domain 1"/>
    <property type="match status" value="1"/>
</dbReference>
<dbReference type="PANTHER" id="PTHR43247:SF1">
    <property type="entry name" value="PHOSPHOSERINE AMINOTRANSFERASE"/>
    <property type="match status" value="1"/>
</dbReference>
<dbReference type="EMBL" id="BARS01000027">
    <property type="protein sequence ID" value="GAF70473.1"/>
    <property type="molecule type" value="Genomic_DNA"/>
</dbReference>
<evidence type="ECO:0000256" key="7">
    <source>
        <dbReference type="ARBA" id="ARBA00022679"/>
    </source>
</evidence>
<evidence type="ECO:0000256" key="1">
    <source>
        <dbReference type="ARBA" id="ARBA00001933"/>
    </source>
</evidence>
<evidence type="ECO:0000256" key="3">
    <source>
        <dbReference type="ARBA" id="ARBA00006904"/>
    </source>
</evidence>
<dbReference type="AlphaFoldDB" id="X0RNY6"/>
<keyword evidence="6" id="KW-0028">Amino-acid biosynthesis</keyword>
<gene>
    <name evidence="13" type="ORF">S01H1_00100</name>
</gene>
<feature type="domain" description="Aminotransferase class V" evidence="12">
    <location>
        <begin position="26"/>
        <end position="255"/>
    </location>
</feature>
<comment type="catalytic activity">
    <reaction evidence="10">
        <text>4-(phosphooxy)-L-threonine + 2-oxoglutarate = (R)-3-hydroxy-2-oxo-4-phosphooxybutanoate + L-glutamate</text>
        <dbReference type="Rhea" id="RHEA:16573"/>
        <dbReference type="ChEBI" id="CHEBI:16810"/>
        <dbReference type="ChEBI" id="CHEBI:29985"/>
        <dbReference type="ChEBI" id="CHEBI:58452"/>
        <dbReference type="ChEBI" id="CHEBI:58538"/>
        <dbReference type="EC" id="2.6.1.52"/>
    </reaction>
</comment>
<dbReference type="HAMAP" id="MF_00160">
    <property type="entry name" value="SerC_aminotrans_5"/>
    <property type="match status" value="1"/>
</dbReference>
<keyword evidence="7" id="KW-0808">Transferase</keyword>
<dbReference type="GO" id="GO:0006564">
    <property type="term" value="P:L-serine biosynthetic process"/>
    <property type="evidence" value="ECO:0007669"/>
    <property type="project" value="UniProtKB-KW"/>
</dbReference>
<comment type="catalytic activity">
    <reaction evidence="11">
        <text>O-phospho-L-serine + 2-oxoglutarate = 3-phosphooxypyruvate + L-glutamate</text>
        <dbReference type="Rhea" id="RHEA:14329"/>
        <dbReference type="ChEBI" id="CHEBI:16810"/>
        <dbReference type="ChEBI" id="CHEBI:18110"/>
        <dbReference type="ChEBI" id="CHEBI:29985"/>
        <dbReference type="ChEBI" id="CHEBI:57524"/>
        <dbReference type="EC" id="2.6.1.52"/>
    </reaction>
</comment>